<dbReference type="PANTHER" id="PTHR33877:SF1">
    <property type="entry name" value="TYPE IV METHYL-DIRECTED RESTRICTION ENZYME ECOKMCRA"/>
    <property type="match status" value="1"/>
</dbReference>
<feature type="domain" description="HNH nuclease" evidence="2">
    <location>
        <begin position="274"/>
        <end position="325"/>
    </location>
</feature>
<dbReference type="InterPro" id="IPR047693">
    <property type="entry name" value="RNA-guided_IscB-like"/>
</dbReference>
<keyword evidence="3" id="KW-0255">Endonuclease</keyword>
<evidence type="ECO:0000256" key="1">
    <source>
        <dbReference type="SAM" id="MobiDB-lite"/>
    </source>
</evidence>
<organism evidence="3 4">
    <name type="scientific">Thermanaeromonas toyohensis ToBE</name>
    <dbReference type="NCBI Taxonomy" id="698762"/>
    <lineage>
        <taxon>Bacteria</taxon>
        <taxon>Bacillati</taxon>
        <taxon>Bacillota</taxon>
        <taxon>Clostridia</taxon>
        <taxon>Neomoorellales</taxon>
        <taxon>Neomoorellaceae</taxon>
        <taxon>Thermanaeromonas</taxon>
    </lineage>
</organism>
<dbReference type="EMBL" id="LT838272">
    <property type="protein sequence ID" value="SMB96488.1"/>
    <property type="molecule type" value="Genomic_DNA"/>
</dbReference>
<protein>
    <submittedName>
        <fullName evidence="3">HNH endonuclease</fullName>
    </submittedName>
</protein>
<dbReference type="InterPro" id="IPR029471">
    <property type="entry name" value="HNH_5"/>
</dbReference>
<keyword evidence="4" id="KW-1185">Reference proteome</keyword>
<dbReference type="STRING" id="698762.SAMN00808754_1501"/>
<dbReference type="NCBIfam" id="NF040563">
    <property type="entry name" value="guided_IscB"/>
    <property type="match status" value="1"/>
</dbReference>
<dbReference type="Pfam" id="PF14279">
    <property type="entry name" value="HNH_5"/>
    <property type="match status" value="1"/>
</dbReference>
<evidence type="ECO:0000259" key="2">
    <source>
        <dbReference type="SMART" id="SM00507"/>
    </source>
</evidence>
<dbReference type="InterPro" id="IPR052892">
    <property type="entry name" value="NA-targeting_endonuclease"/>
</dbReference>
<name>A0A1W1VT08_9FIRM</name>
<feature type="region of interest" description="Disordered" evidence="1">
    <location>
        <begin position="63"/>
        <end position="82"/>
    </location>
</feature>
<dbReference type="Pfam" id="PF14239">
    <property type="entry name" value="RRXRR"/>
    <property type="match status" value="1"/>
</dbReference>
<dbReference type="AlphaFoldDB" id="A0A1W1VT08"/>
<keyword evidence="3" id="KW-0378">Hydrolase</keyword>
<evidence type="ECO:0000313" key="3">
    <source>
        <dbReference type="EMBL" id="SMB96488.1"/>
    </source>
</evidence>
<dbReference type="InterPro" id="IPR025938">
    <property type="entry name" value="RRXRR_dom"/>
</dbReference>
<dbReference type="GO" id="GO:0004519">
    <property type="term" value="F:endonuclease activity"/>
    <property type="evidence" value="ECO:0007669"/>
    <property type="project" value="UniProtKB-KW"/>
</dbReference>
<reference evidence="3 4" key="1">
    <citation type="submission" date="2017-04" db="EMBL/GenBank/DDBJ databases">
        <authorList>
            <person name="Afonso C.L."/>
            <person name="Miller P.J."/>
            <person name="Scott M.A."/>
            <person name="Spackman E."/>
            <person name="Goraichik I."/>
            <person name="Dimitrov K.M."/>
            <person name="Suarez D.L."/>
            <person name="Swayne D.E."/>
        </authorList>
    </citation>
    <scope>NUCLEOTIDE SEQUENCE [LARGE SCALE GENOMIC DNA]</scope>
    <source>
        <strain evidence="3 4">ToBE</strain>
    </source>
</reference>
<dbReference type="Gene3D" id="1.10.30.50">
    <property type="match status" value="1"/>
</dbReference>
<accession>A0A1W1VT08</accession>
<evidence type="ECO:0000313" key="4">
    <source>
        <dbReference type="Proteomes" id="UP000192569"/>
    </source>
</evidence>
<dbReference type="SMART" id="SM00507">
    <property type="entry name" value="HNHc"/>
    <property type="match status" value="1"/>
</dbReference>
<dbReference type="CDD" id="cd00085">
    <property type="entry name" value="HNHc"/>
    <property type="match status" value="1"/>
</dbReference>
<gene>
    <name evidence="3" type="ORF">SAMN00808754_1501</name>
</gene>
<proteinExistence type="predicted"/>
<keyword evidence="3" id="KW-0540">Nuclease</keyword>
<dbReference type="Proteomes" id="UP000192569">
    <property type="component" value="Chromosome I"/>
</dbReference>
<dbReference type="PANTHER" id="PTHR33877">
    <property type="entry name" value="SLL1193 PROTEIN"/>
    <property type="match status" value="1"/>
</dbReference>
<dbReference type="InterPro" id="IPR003615">
    <property type="entry name" value="HNH_nuc"/>
</dbReference>
<feature type="region of interest" description="Disordered" evidence="1">
    <location>
        <begin position="1"/>
        <end position="37"/>
    </location>
</feature>
<sequence>MTSLGAGPEGQGDEGTTLAAGPGPTPGCSSSSGPWKPRLQTAIGVRAKRAGASAGCQHWRGGCRGESAPARHQPRKGFPRKGEKMGVRSMIFVLDRKKKPLMPCSEKRARELLREGRAAVHRLVPFVIRLKDRVRGESSFQPLKLKIDPGYEVTGISVVRVAEGKEVVIFFIEVHHRTDISDALKARRDYRRNRRSRKTRYRAPRFDNRKRRRGWLPPSVEARIQEVMSVVEKLCRWLPIGEIVVESAKFDTQKLQNPEISGVEYQRGTLFGYEVREYLLEKWGRKCAYCGKEGVPLEIEHVIPESRGGTNRVSNLTLACRECNEAKDDRLPQEWLEELKKSERSIDRKRAENLEKVMGQLKEPLKAAAYMNATRYALVERLKALNLPISTATAARTKYNRARFNLPKTHYYDACCVGEIPGGLEIATEYVLQFRAVGRGSRQMSNVDDSGFSRGHRMKKKVYFGFMTGDLVLAEIPGGKYAGRHVGFVAVRASGYFDLKNFSGDRVCQGISWKHFRLLQRFDGWRYEKFKVAALSSPYLKAGASSAA</sequence>